<evidence type="ECO:0000313" key="2">
    <source>
        <dbReference type="RefSeq" id="XP_075083298.1"/>
    </source>
</evidence>
<gene>
    <name evidence="2" type="primary">LOC142167044</name>
</gene>
<keyword evidence="1" id="KW-1185">Reference proteome</keyword>
<name>A0AC58SE97_TOBAC</name>
<evidence type="ECO:0000313" key="1">
    <source>
        <dbReference type="Proteomes" id="UP000790787"/>
    </source>
</evidence>
<reference evidence="1" key="1">
    <citation type="journal article" date="2014" name="Nat. Commun.">
        <title>The tobacco genome sequence and its comparison with those of tomato and potato.</title>
        <authorList>
            <person name="Sierro N."/>
            <person name="Battey J.N."/>
            <person name="Ouadi S."/>
            <person name="Bakaher N."/>
            <person name="Bovet L."/>
            <person name="Willig A."/>
            <person name="Goepfert S."/>
            <person name="Peitsch M.C."/>
            <person name="Ivanov N.V."/>
        </authorList>
    </citation>
    <scope>NUCLEOTIDE SEQUENCE [LARGE SCALE GENOMIC DNA]</scope>
</reference>
<dbReference type="Proteomes" id="UP000790787">
    <property type="component" value="Chromosome 2"/>
</dbReference>
<sequence length="291" mass="33885">MGDKEKLSGDTHEKMGTGNIQARKKLIKQLKSRLVIERKRRNAIIKQVRSDIFQLLQIGHHDVAFARVGQLYREQSRLSVYHQLDNFCDCISMNLRDISRHSKLPDRVQEAMSSIIFAASRCGELPELHSLRNMFKELFGQEFDRLNVELLPGNAVNSQTKQYLTATKLKEDVKLQIMDEIAKESCNIAEDFSSYKTSPSTTDSSWVETLNNTKIYTSKRTRSDQRCKATIEKNENFDCKSCEAEEQSPRVSHVHPKLPDYDNLVARFRDLKGEYMYKNTNHRSFSKWIRW</sequence>
<organism evidence="1 2">
    <name type="scientific">Nicotiana tabacum</name>
    <name type="common">Common tobacco</name>
    <dbReference type="NCBI Taxonomy" id="4097"/>
    <lineage>
        <taxon>Eukaryota</taxon>
        <taxon>Viridiplantae</taxon>
        <taxon>Streptophyta</taxon>
        <taxon>Embryophyta</taxon>
        <taxon>Tracheophyta</taxon>
        <taxon>Spermatophyta</taxon>
        <taxon>Magnoliopsida</taxon>
        <taxon>eudicotyledons</taxon>
        <taxon>Gunneridae</taxon>
        <taxon>Pentapetalae</taxon>
        <taxon>asterids</taxon>
        <taxon>lamiids</taxon>
        <taxon>Solanales</taxon>
        <taxon>Solanaceae</taxon>
        <taxon>Nicotianoideae</taxon>
        <taxon>Nicotianeae</taxon>
        <taxon>Nicotiana</taxon>
    </lineage>
</organism>
<proteinExistence type="predicted"/>
<reference evidence="2" key="2">
    <citation type="submission" date="2025-08" db="UniProtKB">
        <authorList>
            <consortium name="RefSeq"/>
        </authorList>
    </citation>
    <scope>IDENTIFICATION</scope>
    <source>
        <tissue evidence="2">Leaf</tissue>
    </source>
</reference>
<accession>A0AC58SE97</accession>
<protein>
    <submittedName>
        <fullName evidence="2">Uncharacterized protein LOC142167044</fullName>
    </submittedName>
</protein>
<dbReference type="RefSeq" id="XP_075083298.1">
    <property type="nucleotide sequence ID" value="XM_075227197.1"/>
</dbReference>